<organism evidence="1 2">
    <name type="scientific">Chryseobacterium gleum</name>
    <name type="common">Flavobacterium gleum</name>
    <dbReference type="NCBI Taxonomy" id="250"/>
    <lineage>
        <taxon>Bacteria</taxon>
        <taxon>Pseudomonadati</taxon>
        <taxon>Bacteroidota</taxon>
        <taxon>Flavobacteriia</taxon>
        <taxon>Flavobacteriales</taxon>
        <taxon>Weeksellaceae</taxon>
        <taxon>Chryseobacterium group</taxon>
        <taxon>Chryseobacterium</taxon>
    </lineage>
</organism>
<protein>
    <submittedName>
        <fullName evidence="1">Uncharacterized protein</fullName>
    </submittedName>
</protein>
<dbReference type="AlphaFoldDB" id="A0A448B3V6"/>
<evidence type="ECO:0000313" key="1">
    <source>
        <dbReference type="EMBL" id="VEE08598.1"/>
    </source>
</evidence>
<dbReference type="RefSeq" id="WP_002976371.1">
    <property type="nucleotide sequence ID" value="NZ_CP068486.1"/>
</dbReference>
<gene>
    <name evidence="1" type="ORF">NCTC11432_02761</name>
</gene>
<proteinExistence type="predicted"/>
<reference evidence="1 2" key="1">
    <citation type="submission" date="2018-12" db="EMBL/GenBank/DDBJ databases">
        <authorList>
            <consortium name="Pathogen Informatics"/>
        </authorList>
    </citation>
    <scope>NUCLEOTIDE SEQUENCE [LARGE SCALE GENOMIC DNA]</scope>
    <source>
        <strain evidence="1 2">NCTC11432</strain>
    </source>
</reference>
<dbReference type="GeneID" id="93020165"/>
<dbReference type="KEGG" id="cgle:NCTC11432_02761"/>
<sequence>MCDYLENLDFEKFIKIATFITTIVLAVKALLEYSKSQKWKRNEFLAKEMKDFFSDRDVKKALLILDWNRIDIPLYENEIPSNKERSIFFVDETHLENSLSVSPNSEFNDEETIIRKSIDEFLVRLSTLQNYIDNNLFTTKDLKPYIIYWMGLIGDKNRANKNPIYIEKLWLFIKRYEYSQVIKMLKNYGYEI</sequence>
<dbReference type="Proteomes" id="UP000279227">
    <property type="component" value="Chromosome"/>
</dbReference>
<evidence type="ECO:0000313" key="2">
    <source>
        <dbReference type="Proteomes" id="UP000279227"/>
    </source>
</evidence>
<dbReference type="EMBL" id="LR134289">
    <property type="protein sequence ID" value="VEE08598.1"/>
    <property type="molecule type" value="Genomic_DNA"/>
</dbReference>
<accession>A0A448B3V6</accession>
<name>A0A448B3V6_CHRGE</name>
<dbReference type="OrthoDB" id="1496012at2"/>